<accession>A0A2G3DZD6</accession>
<dbReference type="InterPro" id="IPR036869">
    <property type="entry name" value="J_dom_sf"/>
</dbReference>
<dbReference type="SUPFAM" id="SSF46565">
    <property type="entry name" value="Chaperone J-domain"/>
    <property type="match status" value="1"/>
</dbReference>
<dbReference type="GO" id="GO:0006260">
    <property type="term" value="P:DNA replication"/>
    <property type="evidence" value="ECO:0007669"/>
    <property type="project" value="UniProtKB-KW"/>
</dbReference>
<dbReference type="AlphaFoldDB" id="A0A2G3DZD6"/>
<organism evidence="4 5">
    <name type="scientific">Agathobacter ruminis</name>
    <dbReference type="NCBI Taxonomy" id="1712665"/>
    <lineage>
        <taxon>Bacteria</taxon>
        <taxon>Bacillati</taxon>
        <taxon>Bacillota</taxon>
        <taxon>Clostridia</taxon>
        <taxon>Lachnospirales</taxon>
        <taxon>Lachnospiraceae</taxon>
        <taxon>Agathobacter</taxon>
    </lineage>
</organism>
<evidence type="ECO:0000313" key="4">
    <source>
        <dbReference type="EMBL" id="PHU36243.1"/>
    </source>
</evidence>
<keyword evidence="1" id="KW-0235">DNA replication</keyword>
<reference evidence="4 5" key="2">
    <citation type="submission" date="2017-10" db="EMBL/GenBank/DDBJ databases">
        <authorList>
            <person name="Banno H."/>
            <person name="Chua N.-H."/>
        </authorList>
    </citation>
    <scope>NUCLEOTIDE SEQUENCE [LARGE SCALE GENOMIC DNA]</scope>
    <source>
        <strain evidence="4 5">JK623</strain>
    </source>
</reference>
<dbReference type="CDD" id="cd06257">
    <property type="entry name" value="DnaJ"/>
    <property type="match status" value="1"/>
</dbReference>
<reference evidence="4 5" key="1">
    <citation type="submission" date="2017-10" db="EMBL/GenBank/DDBJ databases">
        <title>Resolving the taxonomy of Roseburia spp., Eubacterium rectale and Agathobacter spp. through phylogenomic analysis.</title>
        <authorList>
            <person name="Sheridan P.O."/>
            <person name="Walker A.W."/>
            <person name="Duncan S.H."/>
            <person name="Scott K.P."/>
            <person name="Toole P.W.O."/>
            <person name="Luis P."/>
            <person name="Flint H.J."/>
        </authorList>
    </citation>
    <scope>NUCLEOTIDE SEQUENCE [LARGE SCALE GENOMIC DNA]</scope>
    <source>
        <strain evidence="4 5">JK623</strain>
    </source>
</reference>
<comment type="caution">
    <text evidence="4">The sequence shown here is derived from an EMBL/GenBank/DDBJ whole genome shotgun (WGS) entry which is preliminary data.</text>
</comment>
<name>A0A2G3DZD6_9FIRM</name>
<dbReference type="Proteomes" id="UP000224563">
    <property type="component" value="Unassembled WGS sequence"/>
</dbReference>
<feature type="domain" description="J" evidence="3">
    <location>
        <begin position="7"/>
        <end position="85"/>
    </location>
</feature>
<dbReference type="InterPro" id="IPR001623">
    <property type="entry name" value="DnaJ_domain"/>
</dbReference>
<dbReference type="EMBL" id="PDYG01000135">
    <property type="protein sequence ID" value="PHU36243.1"/>
    <property type="molecule type" value="Genomic_DNA"/>
</dbReference>
<dbReference type="PROSITE" id="PS50076">
    <property type="entry name" value="DNAJ_2"/>
    <property type="match status" value="1"/>
</dbReference>
<evidence type="ECO:0000313" key="5">
    <source>
        <dbReference type="Proteomes" id="UP000224563"/>
    </source>
</evidence>
<dbReference type="PRINTS" id="PR00625">
    <property type="entry name" value="JDOMAIN"/>
</dbReference>
<dbReference type="RefSeq" id="WP_099387029.1">
    <property type="nucleotide sequence ID" value="NZ_JANSWH010000092.1"/>
</dbReference>
<sequence>MIRSKAEACRILGVGILATKDEIKSAYKNMAKRFHPDALGGSKEQYYIAREAYEFLMNGTQIDAGRILGTTPDMKRRREEEDAYARWFEKQRAEHLQQQMQKEQEEEMLRKKQKEEYDKAMEAINAIRVAEAIKALIREDKK</sequence>
<proteinExistence type="predicted"/>
<feature type="coiled-coil region" evidence="2">
    <location>
        <begin position="86"/>
        <end position="116"/>
    </location>
</feature>
<keyword evidence="2" id="KW-0175">Coiled coil</keyword>
<dbReference type="Gene3D" id="1.10.287.110">
    <property type="entry name" value="DnaJ domain"/>
    <property type="match status" value="1"/>
</dbReference>
<evidence type="ECO:0000256" key="1">
    <source>
        <dbReference type="ARBA" id="ARBA00022705"/>
    </source>
</evidence>
<dbReference type="SMART" id="SM00271">
    <property type="entry name" value="DnaJ"/>
    <property type="match status" value="1"/>
</dbReference>
<keyword evidence="5" id="KW-1185">Reference proteome</keyword>
<evidence type="ECO:0000256" key="2">
    <source>
        <dbReference type="SAM" id="Coils"/>
    </source>
</evidence>
<protein>
    <recommendedName>
        <fullName evidence="3">J domain-containing protein</fullName>
    </recommendedName>
</protein>
<dbReference type="Pfam" id="PF00226">
    <property type="entry name" value="DnaJ"/>
    <property type="match status" value="1"/>
</dbReference>
<gene>
    <name evidence="4" type="ORF">CSX02_13240</name>
</gene>
<evidence type="ECO:0000259" key="3">
    <source>
        <dbReference type="PROSITE" id="PS50076"/>
    </source>
</evidence>